<evidence type="ECO:0000313" key="11">
    <source>
        <dbReference type="EMBL" id="WFD48847.1"/>
    </source>
</evidence>
<feature type="coiled-coil region" evidence="8">
    <location>
        <begin position="115"/>
        <end position="223"/>
    </location>
</feature>
<name>A0ABY8ETC1_MALFU</name>
<organism evidence="11 12">
    <name type="scientific">Malassezia furfur</name>
    <name type="common">Pityriasis versicolor infection agent</name>
    <name type="synonym">Pityrosporum furfur</name>
    <dbReference type="NCBI Taxonomy" id="55194"/>
    <lineage>
        <taxon>Eukaryota</taxon>
        <taxon>Fungi</taxon>
        <taxon>Dikarya</taxon>
        <taxon>Basidiomycota</taxon>
        <taxon>Ustilaginomycotina</taxon>
        <taxon>Malasseziomycetes</taxon>
        <taxon>Malasseziales</taxon>
        <taxon>Malasseziaceae</taxon>
        <taxon>Malassezia</taxon>
    </lineage>
</organism>
<dbReference type="PANTHER" id="PTHR47972">
    <property type="entry name" value="KINESIN-LIKE PROTEIN KLP-3"/>
    <property type="match status" value="1"/>
</dbReference>
<dbReference type="Gene3D" id="3.40.850.10">
    <property type="entry name" value="Kinesin motor domain"/>
    <property type="match status" value="1"/>
</dbReference>
<evidence type="ECO:0000313" key="12">
    <source>
        <dbReference type="Proteomes" id="UP000818624"/>
    </source>
</evidence>
<proteinExistence type="inferred from homology"/>
<feature type="domain" description="Kinesin motor" evidence="10">
    <location>
        <begin position="223"/>
        <end position="565"/>
    </location>
</feature>
<keyword evidence="12" id="KW-1185">Reference proteome</keyword>
<dbReference type="PRINTS" id="PR00380">
    <property type="entry name" value="KINESINHEAVY"/>
</dbReference>
<feature type="compositionally biased region" description="Basic and acidic residues" evidence="9">
    <location>
        <begin position="22"/>
        <end position="32"/>
    </location>
</feature>
<protein>
    <recommendedName>
        <fullName evidence="7">Kinesin-like protein</fullName>
    </recommendedName>
</protein>
<keyword evidence="8" id="KW-0175">Coiled coil</keyword>
<evidence type="ECO:0000256" key="2">
    <source>
        <dbReference type="ARBA" id="ARBA00022701"/>
    </source>
</evidence>
<evidence type="ECO:0000256" key="3">
    <source>
        <dbReference type="ARBA" id="ARBA00022741"/>
    </source>
</evidence>
<dbReference type="Pfam" id="PF00225">
    <property type="entry name" value="Kinesin"/>
    <property type="match status" value="1"/>
</dbReference>
<keyword evidence="3 6" id="KW-0547">Nucleotide-binding</keyword>
<evidence type="ECO:0000256" key="4">
    <source>
        <dbReference type="ARBA" id="ARBA00022840"/>
    </source>
</evidence>
<dbReference type="PROSITE" id="PS50067">
    <property type="entry name" value="KINESIN_MOTOR_2"/>
    <property type="match status" value="1"/>
</dbReference>
<dbReference type="SUPFAM" id="SSF52540">
    <property type="entry name" value="P-loop containing nucleoside triphosphate hydrolases"/>
    <property type="match status" value="1"/>
</dbReference>
<keyword evidence="2 7" id="KW-0493">Microtubule</keyword>
<dbReference type="InterPro" id="IPR001752">
    <property type="entry name" value="Kinesin_motor_dom"/>
</dbReference>
<dbReference type="PROSITE" id="PS00411">
    <property type="entry name" value="KINESIN_MOTOR_1"/>
    <property type="match status" value="1"/>
</dbReference>
<dbReference type="SMART" id="SM00129">
    <property type="entry name" value="KISc"/>
    <property type="match status" value="1"/>
</dbReference>
<evidence type="ECO:0000256" key="8">
    <source>
        <dbReference type="SAM" id="Coils"/>
    </source>
</evidence>
<keyword evidence="5 6" id="KW-0505">Motor protein</keyword>
<evidence type="ECO:0000256" key="6">
    <source>
        <dbReference type="PROSITE-ProRule" id="PRU00283"/>
    </source>
</evidence>
<sequence length="579" mass="63845">MPLGRTVPPGMHPRVPPKRMRVAAEPERRKAPGDASRGIATRAQPVDDAQRAAMHDLVTLETRRREMLRDQERKAHALQTQRSLEMEEALRNERKLAQENRAPEPAWRGYNDYEVDVLRAEHEQAQRALRAEITQQRDEIRALRQAAHERDEAHARLAATNERLAEQVADLQAQLASYDARAHALHADVAATKQRNAQLERDLIAAESLRRKLHNQVQELRGNVRVYARVRPPRNDGAQATIRFPDAMLHTQIEVAAHTENAVGAPTVRQHHFAFDHVFGPQATQEDVFAEVADLMQSVLDGYNTTIFAYGQTGSGKTHTLEGGADVADAASTLCASAGLIPRAMHMLWDVAERLGAQGWTYTFEAQMLQIYLDHIYDLLGTPASDKEKHEVRHTEHHTTVTNTVTVPLNGPQDVFALLKRAKKRRQVAATLMNERSSRSHSVFLLRVRGHNASTNETSDATLNLVDLAGSERLATSGSASDPTRLKEAQSINKSLSALADVIGALGGAGTARHVPYRNSTLTWLLKHSLGGNAKTLMLLALSPLAAHLGETLCSLRFASKVHATHVGTARVIKGSSDA</sequence>
<evidence type="ECO:0000259" key="10">
    <source>
        <dbReference type="PROSITE" id="PS50067"/>
    </source>
</evidence>
<feature type="binding site" evidence="6">
    <location>
        <begin position="311"/>
        <end position="318"/>
    </location>
    <ligand>
        <name>ATP</name>
        <dbReference type="ChEBI" id="CHEBI:30616"/>
    </ligand>
</feature>
<feature type="region of interest" description="Disordered" evidence="9">
    <location>
        <begin position="1"/>
        <end position="43"/>
    </location>
</feature>
<reference evidence="11 12" key="1">
    <citation type="journal article" date="2020" name="Elife">
        <title>Loss of centromere function drives karyotype evolution in closely related Malassezia species.</title>
        <authorList>
            <person name="Sankaranarayanan S.R."/>
            <person name="Ianiri G."/>
            <person name="Coelho M.A."/>
            <person name="Reza M.H."/>
            <person name="Thimmappa B.C."/>
            <person name="Ganguly P."/>
            <person name="Vadnala R.N."/>
            <person name="Sun S."/>
            <person name="Siddharthan R."/>
            <person name="Tellgren-Roth C."/>
            <person name="Dawson T.L."/>
            <person name="Heitman J."/>
            <person name="Sanyal K."/>
        </authorList>
    </citation>
    <scope>NUCLEOTIDE SEQUENCE [LARGE SCALE GENOMIC DNA]</scope>
    <source>
        <strain evidence="11">CBS14141</strain>
    </source>
</reference>
<dbReference type="Proteomes" id="UP000818624">
    <property type="component" value="Chromosome 3"/>
</dbReference>
<dbReference type="PANTHER" id="PTHR47972:SF45">
    <property type="entry name" value="PROTEIN CLARET SEGREGATIONAL"/>
    <property type="match status" value="1"/>
</dbReference>
<dbReference type="InterPro" id="IPR027417">
    <property type="entry name" value="P-loop_NTPase"/>
</dbReference>
<gene>
    <name evidence="11" type="primary">KAR3</name>
    <name evidence="11" type="ORF">GLX27_003518</name>
</gene>
<comment type="similarity">
    <text evidence="1">Belongs to the TRAFAC class myosin-kinesin ATPase superfamily. Kinesin family. KIN-14 subfamily.</text>
</comment>
<dbReference type="EMBL" id="CP046236">
    <property type="protein sequence ID" value="WFD48847.1"/>
    <property type="molecule type" value="Genomic_DNA"/>
</dbReference>
<evidence type="ECO:0000256" key="9">
    <source>
        <dbReference type="SAM" id="MobiDB-lite"/>
    </source>
</evidence>
<evidence type="ECO:0000256" key="1">
    <source>
        <dbReference type="ARBA" id="ARBA00010899"/>
    </source>
</evidence>
<evidence type="ECO:0000256" key="7">
    <source>
        <dbReference type="RuleBase" id="RU000394"/>
    </source>
</evidence>
<accession>A0ABY8ETC1</accession>
<evidence type="ECO:0000256" key="5">
    <source>
        <dbReference type="ARBA" id="ARBA00023175"/>
    </source>
</evidence>
<dbReference type="InterPro" id="IPR019821">
    <property type="entry name" value="Kinesin_motor_CS"/>
</dbReference>
<keyword evidence="4 6" id="KW-0067">ATP-binding</keyword>
<dbReference type="InterPro" id="IPR027640">
    <property type="entry name" value="Kinesin-like_fam"/>
</dbReference>
<dbReference type="InterPro" id="IPR036961">
    <property type="entry name" value="Kinesin_motor_dom_sf"/>
</dbReference>